<keyword evidence="1" id="KW-0732">Signal</keyword>
<proteinExistence type="predicted"/>
<evidence type="ECO:0000313" key="3">
    <source>
        <dbReference type="Proteomes" id="UP001549313"/>
    </source>
</evidence>
<accession>A0ABV2RB96</accession>
<reference evidence="2 3" key="1">
    <citation type="submission" date="2024-06" db="EMBL/GenBank/DDBJ databases">
        <title>Sorghum-associated microbial communities from plants grown in Nebraska, USA.</title>
        <authorList>
            <person name="Schachtman D."/>
        </authorList>
    </citation>
    <scope>NUCLEOTIDE SEQUENCE [LARGE SCALE GENOMIC DNA]</scope>
    <source>
        <strain evidence="2 3">2814</strain>
    </source>
</reference>
<keyword evidence="3" id="KW-1185">Reference proteome</keyword>
<dbReference type="RefSeq" id="WP_354088806.1">
    <property type="nucleotide sequence ID" value="NZ_JBEPTF010000002.1"/>
</dbReference>
<evidence type="ECO:0000313" key="2">
    <source>
        <dbReference type="EMBL" id="MET4683855.1"/>
    </source>
</evidence>
<dbReference type="Proteomes" id="UP001549313">
    <property type="component" value="Unassembled WGS sequence"/>
</dbReference>
<dbReference type="EMBL" id="JBEPTF010000002">
    <property type="protein sequence ID" value="MET4683855.1"/>
    <property type="molecule type" value="Genomic_DNA"/>
</dbReference>
<name>A0ABV2RB96_9CAUL</name>
<organism evidence="2 3">
    <name type="scientific">Brevundimonas faecalis</name>
    <dbReference type="NCBI Taxonomy" id="947378"/>
    <lineage>
        <taxon>Bacteria</taxon>
        <taxon>Pseudomonadati</taxon>
        <taxon>Pseudomonadota</taxon>
        <taxon>Alphaproteobacteria</taxon>
        <taxon>Caulobacterales</taxon>
        <taxon>Caulobacteraceae</taxon>
        <taxon>Brevundimonas</taxon>
    </lineage>
</organism>
<feature type="signal peptide" evidence="1">
    <location>
        <begin position="1"/>
        <end position="26"/>
    </location>
</feature>
<protein>
    <submittedName>
        <fullName evidence="2">Uncharacterized protein</fullName>
    </submittedName>
</protein>
<evidence type="ECO:0000256" key="1">
    <source>
        <dbReference type="SAM" id="SignalP"/>
    </source>
</evidence>
<sequence length="150" mass="16474">MTQLLKTKVLIIAFALAALGVAPARACLPDPPPHWPSLLRADGPALFIGRVTTVERLPEPRRTAALEITESKATVTRLEIVQGQPQSTYALTAAESVRRLDDYTGMVCVDFQRVTVGDLVFGMETPNGAVRLFEPQQVPPEFTSRIEAYR</sequence>
<gene>
    <name evidence="2" type="ORF">ABIE19_001785</name>
</gene>
<feature type="chain" id="PRO_5046986734" evidence="1">
    <location>
        <begin position="27"/>
        <end position="150"/>
    </location>
</feature>
<comment type="caution">
    <text evidence="2">The sequence shown here is derived from an EMBL/GenBank/DDBJ whole genome shotgun (WGS) entry which is preliminary data.</text>
</comment>